<proteinExistence type="predicted"/>
<sequence>MLLAVAACAEPAPPTLTVRGVYVGPQFEGQAALVDHETIPGRMDAMQMGMRVEEPGAFDGIAPGTPVRLTLDSASLAIVAAESLPAGTPLDLAP</sequence>
<gene>
    <name evidence="1" type="ORF">RM540_02885</name>
</gene>
<dbReference type="Gene3D" id="2.40.50.320">
    <property type="entry name" value="Copper binding periplasmic protein CusF"/>
    <property type="match status" value="1"/>
</dbReference>
<evidence type="ECO:0008006" key="3">
    <source>
        <dbReference type="Google" id="ProtNLM"/>
    </source>
</evidence>
<dbReference type="InterPro" id="IPR042230">
    <property type="entry name" value="CusF_sf"/>
</dbReference>
<keyword evidence="2" id="KW-1185">Reference proteome</keyword>
<dbReference type="Proteomes" id="UP001267426">
    <property type="component" value="Unassembled WGS sequence"/>
</dbReference>
<dbReference type="EMBL" id="JAVRHT010000004">
    <property type="protein sequence ID" value="MDT0630682.1"/>
    <property type="molecule type" value="Genomic_DNA"/>
</dbReference>
<accession>A0ABU3BN29</accession>
<name>A0ABU3BN29_9BACT</name>
<comment type="caution">
    <text evidence="1">The sequence shown here is derived from an EMBL/GenBank/DDBJ whole genome shotgun (WGS) entry which is preliminary data.</text>
</comment>
<organism evidence="1 2">
    <name type="scientific">Rubrivirga litoralis</name>
    <dbReference type="NCBI Taxonomy" id="3075598"/>
    <lineage>
        <taxon>Bacteria</taxon>
        <taxon>Pseudomonadati</taxon>
        <taxon>Rhodothermota</taxon>
        <taxon>Rhodothermia</taxon>
        <taxon>Rhodothermales</taxon>
        <taxon>Rubricoccaceae</taxon>
        <taxon>Rubrivirga</taxon>
    </lineage>
</organism>
<evidence type="ECO:0000313" key="1">
    <source>
        <dbReference type="EMBL" id="MDT0630682.1"/>
    </source>
</evidence>
<dbReference type="RefSeq" id="WP_311661953.1">
    <property type="nucleotide sequence ID" value="NZ_JAVRHT010000004.1"/>
</dbReference>
<reference evidence="1 2" key="1">
    <citation type="submission" date="2023-09" db="EMBL/GenBank/DDBJ databases">
        <authorList>
            <person name="Rey-Velasco X."/>
        </authorList>
    </citation>
    <scope>NUCLEOTIDE SEQUENCE [LARGE SCALE GENOMIC DNA]</scope>
    <source>
        <strain evidence="1 2">F394</strain>
    </source>
</reference>
<protein>
    <recommendedName>
        <fullName evidence="3">Copper-binding protein</fullName>
    </recommendedName>
</protein>
<evidence type="ECO:0000313" key="2">
    <source>
        <dbReference type="Proteomes" id="UP001267426"/>
    </source>
</evidence>